<evidence type="ECO:0000313" key="3">
    <source>
        <dbReference type="Proteomes" id="UP001519362"/>
    </source>
</evidence>
<organism evidence="2 3">
    <name type="scientific">Microbacterium amylolyticum</name>
    <dbReference type="NCBI Taxonomy" id="936337"/>
    <lineage>
        <taxon>Bacteria</taxon>
        <taxon>Bacillati</taxon>
        <taxon>Actinomycetota</taxon>
        <taxon>Actinomycetes</taxon>
        <taxon>Micrococcales</taxon>
        <taxon>Microbacteriaceae</taxon>
        <taxon>Microbacterium</taxon>
    </lineage>
</organism>
<dbReference type="Proteomes" id="UP001519362">
    <property type="component" value="Unassembled WGS sequence"/>
</dbReference>
<protein>
    <recommendedName>
        <fullName evidence="4">Major facilitator superfamily (MFS) profile domain-containing protein</fullName>
    </recommendedName>
</protein>
<evidence type="ECO:0000313" key="2">
    <source>
        <dbReference type="EMBL" id="MBP2437004.1"/>
    </source>
</evidence>
<proteinExistence type="predicted"/>
<name>A0ABS4ZIA8_9MICO</name>
<keyword evidence="1" id="KW-0812">Transmembrane</keyword>
<evidence type="ECO:0008006" key="4">
    <source>
        <dbReference type="Google" id="ProtNLM"/>
    </source>
</evidence>
<accession>A0ABS4ZIA8</accession>
<gene>
    <name evidence="2" type="ORF">JOF34_001590</name>
</gene>
<keyword evidence="3" id="KW-1185">Reference proteome</keyword>
<comment type="caution">
    <text evidence="2">The sequence shown here is derived from an EMBL/GenBank/DDBJ whole genome shotgun (WGS) entry which is preliminary data.</text>
</comment>
<keyword evidence="1" id="KW-0472">Membrane</keyword>
<evidence type="ECO:0000256" key="1">
    <source>
        <dbReference type="SAM" id="Phobius"/>
    </source>
</evidence>
<dbReference type="EMBL" id="JAGIOL010000001">
    <property type="protein sequence ID" value="MBP2437004.1"/>
    <property type="molecule type" value="Genomic_DNA"/>
</dbReference>
<feature type="transmembrane region" description="Helical" evidence="1">
    <location>
        <begin position="28"/>
        <end position="52"/>
    </location>
</feature>
<sequence>MATLFSAVVGAVVGAGYAIVVSDGSGFVVWVGAGAALVGSLAGTASFLGGALTHRVLRRIGRRAVARSGAVIAAGATTGTLVLSVLLMTKSVYATGAAVGAMLFTCVVASLAVVPLERSVDGSL</sequence>
<feature type="transmembrane region" description="Helical" evidence="1">
    <location>
        <begin position="64"/>
        <end position="87"/>
    </location>
</feature>
<reference evidence="2 3" key="1">
    <citation type="submission" date="2021-03" db="EMBL/GenBank/DDBJ databases">
        <title>Sequencing the genomes of 1000 actinobacteria strains.</title>
        <authorList>
            <person name="Klenk H.-P."/>
        </authorList>
    </citation>
    <scope>NUCLEOTIDE SEQUENCE [LARGE SCALE GENOMIC DNA]</scope>
    <source>
        <strain evidence="2 3">DSM 24221</strain>
    </source>
</reference>
<feature type="transmembrane region" description="Helical" evidence="1">
    <location>
        <begin position="93"/>
        <end position="114"/>
    </location>
</feature>
<keyword evidence="1" id="KW-1133">Transmembrane helix</keyword>
<dbReference type="RefSeq" id="WP_165135001.1">
    <property type="nucleotide sequence ID" value="NZ_CP049253.1"/>
</dbReference>